<dbReference type="PANTHER" id="PTHR30521:SF4">
    <property type="entry name" value="DEFERROCHELATASE"/>
    <property type="match status" value="1"/>
</dbReference>
<dbReference type="InterPro" id="IPR048328">
    <property type="entry name" value="Dyp_perox_C"/>
</dbReference>
<dbReference type="InterPro" id="IPR048327">
    <property type="entry name" value="Dyp_perox_N"/>
</dbReference>
<evidence type="ECO:0000256" key="1">
    <source>
        <dbReference type="ARBA" id="ARBA00004196"/>
    </source>
</evidence>
<dbReference type="GO" id="GO:0030313">
    <property type="term" value="C:cell envelope"/>
    <property type="evidence" value="ECO:0007669"/>
    <property type="project" value="UniProtKB-SubCell"/>
</dbReference>
<comment type="function">
    <text evidence="9">Involved in the recovery of exogenous heme iron. Extracts iron from heme while preserving the protoporphyrin ring intact.</text>
</comment>
<keyword evidence="4 9" id="KW-0479">Metal-binding</keyword>
<evidence type="ECO:0000256" key="9">
    <source>
        <dbReference type="RuleBase" id="RU365017"/>
    </source>
</evidence>
<evidence type="ECO:0000256" key="5">
    <source>
        <dbReference type="ARBA" id="ARBA00022729"/>
    </source>
</evidence>
<dbReference type="EC" id="1.11.1.-" evidence="9"/>
<dbReference type="GO" id="GO:0046872">
    <property type="term" value="F:metal ion binding"/>
    <property type="evidence" value="ECO:0007669"/>
    <property type="project" value="UniProtKB-KW"/>
</dbReference>
<keyword evidence="13" id="KW-1185">Reference proteome</keyword>
<evidence type="ECO:0000313" key="12">
    <source>
        <dbReference type="EMBL" id="OAP85513.1"/>
    </source>
</evidence>
<comment type="cofactor">
    <cofactor evidence="9">
        <name>heme b</name>
        <dbReference type="ChEBI" id="CHEBI:60344"/>
    </cofactor>
    <text evidence="9">Binds 1 heme b (iron(II)-protoporphyrin IX) group non-covalently per subunit.</text>
</comment>
<evidence type="ECO:0000256" key="4">
    <source>
        <dbReference type="ARBA" id="ARBA00022723"/>
    </source>
</evidence>
<dbReference type="NCBIfam" id="TIGR01412">
    <property type="entry name" value="tat_substr_1"/>
    <property type="match status" value="1"/>
</dbReference>
<dbReference type="InterPro" id="IPR006313">
    <property type="entry name" value="EfeB/EfeN"/>
</dbReference>
<keyword evidence="5" id="KW-0732">Signal</keyword>
<evidence type="ECO:0000313" key="13">
    <source>
        <dbReference type="Proteomes" id="UP000078368"/>
    </source>
</evidence>
<feature type="domain" description="Dyp-type peroxidase N-terminal" evidence="10">
    <location>
        <begin position="49"/>
        <end position="207"/>
    </location>
</feature>
<gene>
    <name evidence="12" type="ORF">A4H34_10430</name>
</gene>
<comment type="caution">
    <text evidence="12">The sequence shown here is derived from an EMBL/GenBank/DDBJ whole genome shotgun (WGS) entry which is preliminary data.</text>
</comment>
<evidence type="ECO:0000259" key="10">
    <source>
        <dbReference type="Pfam" id="PF04261"/>
    </source>
</evidence>
<comment type="subcellular location">
    <subcellularLocation>
        <location evidence="1">Cell envelope</location>
    </subcellularLocation>
</comment>
<evidence type="ECO:0000256" key="7">
    <source>
        <dbReference type="ARBA" id="ARBA00023004"/>
    </source>
</evidence>
<name>A0A179B2R5_9ACTO</name>
<evidence type="ECO:0000256" key="6">
    <source>
        <dbReference type="ARBA" id="ARBA00023002"/>
    </source>
</evidence>
<proteinExistence type="inferred from homology"/>
<dbReference type="Pfam" id="PF20628">
    <property type="entry name" value="Dyp_perox_C"/>
    <property type="match status" value="1"/>
</dbReference>
<sequence>MLLGGGLAALGLGAGAAVGYPFGRSSGVEEGEKKADVDGVRYPFRGKHQSGIVTPQQQQMHTAAYDVTTKSREDLVELLKDWTLAAEKLMAGELVNPMKSFKEVPPDDTGETMNLGPSGLTITFGFGSTLFRTADGVDRFGIASKKPELLLAEIPRMSAEKLDQARCGGDLVVQACAEDPMVAMHAIHNLSRIAFGRASVRWSQLGYGRTSSTSKSQATPRNLFGFKDGTNNIKSDETDYLSQSLWIQKGDPNGDVWEGGTYMACRKIKMMMEVWDDLVLSEQENIIGRDKIEGAPLSGGKEFTAPNFKKKDEKGETVIDKESHMALMHPDHNSGHRMLRRGYNFMEGSDSLGRLQGGLFFVAFVRNPENNFIRILRKMSSDLLTEYLQTTASALFVIPPGIKEGDEYVGQALFS</sequence>
<keyword evidence="6 9" id="KW-0560">Oxidoreductase</keyword>
<dbReference type="InterPro" id="IPR006314">
    <property type="entry name" value="Dyp_peroxidase"/>
</dbReference>
<reference evidence="12 13" key="1">
    <citation type="submission" date="2016-04" db="EMBL/GenBank/DDBJ databases">
        <title>Peptidophaga gingivicola gen. nov., sp. nov., isolated from human subgingival plaque.</title>
        <authorList>
            <person name="Beall C.J."/>
            <person name="Mokrzan E.M."/>
            <person name="Griffen A.L."/>
            <person name="Leys E.J."/>
        </authorList>
    </citation>
    <scope>NUCLEOTIDE SEQUENCE [LARGE SCALE GENOMIC DNA]</scope>
    <source>
        <strain evidence="12 13">BA112</strain>
    </source>
</reference>
<dbReference type="GO" id="GO:0005829">
    <property type="term" value="C:cytosol"/>
    <property type="evidence" value="ECO:0007669"/>
    <property type="project" value="TreeGrafter"/>
</dbReference>
<dbReference type="NCBIfam" id="TIGR01413">
    <property type="entry name" value="Dyp_perox_fam"/>
    <property type="match status" value="1"/>
</dbReference>
<dbReference type="PANTHER" id="PTHR30521">
    <property type="entry name" value="DEFERROCHELATASE/PEROXIDASE"/>
    <property type="match status" value="1"/>
</dbReference>
<organism evidence="12 13">
    <name type="scientific">Peptidiphaga gingivicola</name>
    <dbReference type="NCBI Taxonomy" id="2741497"/>
    <lineage>
        <taxon>Bacteria</taxon>
        <taxon>Bacillati</taxon>
        <taxon>Actinomycetota</taxon>
        <taxon>Actinomycetes</taxon>
        <taxon>Actinomycetales</taxon>
        <taxon>Actinomycetaceae</taxon>
        <taxon>Peptidiphaga</taxon>
    </lineage>
</organism>
<protein>
    <recommendedName>
        <fullName evidence="9">Deferrochelatase</fullName>
        <ecNumber evidence="9">1.11.1.-</ecNumber>
    </recommendedName>
    <alternativeName>
        <fullName evidence="9">Peroxidase EfeB</fullName>
    </alternativeName>
</protein>
<dbReference type="SUPFAM" id="SSF54909">
    <property type="entry name" value="Dimeric alpha+beta barrel"/>
    <property type="match status" value="1"/>
</dbReference>
<dbReference type="GO" id="GO:0020037">
    <property type="term" value="F:heme binding"/>
    <property type="evidence" value="ECO:0007669"/>
    <property type="project" value="InterPro"/>
</dbReference>
<keyword evidence="2 9" id="KW-0575">Peroxidase</keyword>
<dbReference type="PROSITE" id="PS51404">
    <property type="entry name" value="DYP_PEROXIDASE"/>
    <property type="match status" value="1"/>
</dbReference>
<dbReference type="GO" id="GO:0033212">
    <property type="term" value="P:iron import into cell"/>
    <property type="evidence" value="ECO:0007669"/>
    <property type="project" value="InterPro"/>
</dbReference>
<dbReference type="STRING" id="1823756.A4H34_10430"/>
<evidence type="ECO:0000256" key="8">
    <source>
        <dbReference type="ARBA" id="ARBA00025737"/>
    </source>
</evidence>
<dbReference type="AlphaFoldDB" id="A0A179B2R5"/>
<feature type="domain" description="Dyp-type peroxidase C-terminal" evidence="11">
    <location>
        <begin position="219"/>
        <end position="402"/>
    </location>
</feature>
<dbReference type="Pfam" id="PF04261">
    <property type="entry name" value="Dyp_perox_N"/>
    <property type="match status" value="1"/>
</dbReference>
<keyword evidence="7 9" id="KW-0408">Iron</keyword>
<dbReference type="InterPro" id="IPR011008">
    <property type="entry name" value="Dimeric_a/b-barrel"/>
</dbReference>
<keyword evidence="3 9" id="KW-0349">Heme</keyword>
<evidence type="ECO:0000256" key="2">
    <source>
        <dbReference type="ARBA" id="ARBA00022559"/>
    </source>
</evidence>
<dbReference type="GO" id="GO:0004601">
    <property type="term" value="F:peroxidase activity"/>
    <property type="evidence" value="ECO:0007669"/>
    <property type="project" value="UniProtKB-KW"/>
</dbReference>
<dbReference type="EMBL" id="LVZK01000003">
    <property type="protein sequence ID" value="OAP85513.1"/>
    <property type="molecule type" value="Genomic_DNA"/>
</dbReference>
<accession>A0A179B2R5</accession>
<comment type="similarity">
    <text evidence="8 9">Belongs to the DyP-type peroxidase family.</text>
</comment>
<evidence type="ECO:0000259" key="11">
    <source>
        <dbReference type="Pfam" id="PF20628"/>
    </source>
</evidence>
<evidence type="ECO:0000256" key="3">
    <source>
        <dbReference type="ARBA" id="ARBA00022617"/>
    </source>
</evidence>
<dbReference type="Proteomes" id="UP000078368">
    <property type="component" value="Unassembled WGS sequence"/>
</dbReference>